<accession>A0A4P9VQF6</accession>
<dbReference type="PANTHER" id="PTHR43798">
    <property type="entry name" value="MONOACYLGLYCEROL LIPASE"/>
    <property type="match status" value="1"/>
</dbReference>
<dbReference type="SUPFAM" id="SSF53474">
    <property type="entry name" value="alpha/beta-Hydrolases"/>
    <property type="match status" value="1"/>
</dbReference>
<dbReference type="GO" id="GO:0016787">
    <property type="term" value="F:hydrolase activity"/>
    <property type="evidence" value="ECO:0007669"/>
    <property type="project" value="UniProtKB-KW"/>
</dbReference>
<dbReference type="Gene3D" id="3.40.50.1820">
    <property type="entry name" value="alpha/beta hydrolase"/>
    <property type="match status" value="1"/>
</dbReference>
<protein>
    <submittedName>
        <fullName evidence="2">Alpha/beta hydrolase</fullName>
    </submittedName>
</protein>
<dbReference type="InterPro" id="IPR050266">
    <property type="entry name" value="AB_hydrolase_sf"/>
</dbReference>
<organism evidence="2 3">
    <name type="scientific">Zooshikella ganghwensis</name>
    <dbReference type="NCBI Taxonomy" id="202772"/>
    <lineage>
        <taxon>Bacteria</taxon>
        <taxon>Pseudomonadati</taxon>
        <taxon>Pseudomonadota</taxon>
        <taxon>Gammaproteobacteria</taxon>
        <taxon>Oceanospirillales</taxon>
        <taxon>Zooshikellaceae</taxon>
        <taxon>Zooshikella</taxon>
    </lineage>
</organism>
<dbReference type="AlphaFoldDB" id="A0A4P9VQF6"/>
<evidence type="ECO:0000259" key="1">
    <source>
        <dbReference type="Pfam" id="PF00561"/>
    </source>
</evidence>
<keyword evidence="3" id="KW-1185">Reference proteome</keyword>
<dbReference type="Proteomes" id="UP000257039">
    <property type="component" value="Unassembled WGS sequence"/>
</dbReference>
<dbReference type="InterPro" id="IPR029058">
    <property type="entry name" value="AB_hydrolase_fold"/>
</dbReference>
<dbReference type="Pfam" id="PF00561">
    <property type="entry name" value="Abhydrolase_1"/>
    <property type="match status" value="1"/>
</dbReference>
<dbReference type="EMBL" id="NDXW01000001">
    <property type="protein sequence ID" value="RDH44797.1"/>
    <property type="molecule type" value="Genomic_DNA"/>
</dbReference>
<evidence type="ECO:0000313" key="2">
    <source>
        <dbReference type="EMBL" id="RDH44797.1"/>
    </source>
</evidence>
<dbReference type="RefSeq" id="WP_094787872.1">
    <property type="nucleotide sequence ID" value="NZ_NDXW01000001.1"/>
</dbReference>
<name>A0A4P9VQF6_9GAMM</name>
<evidence type="ECO:0000313" key="3">
    <source>
        <dbReference type="Proteomes" id="UP000257039"/>
    </source>
</evidence>
<reference evidence="2 3" key="1">
    <citation type="submission" date="2017-04" db="EMBL/GenBank/DDBJ databases">
        <title>Draft genome sequence of Zooshikella ganghwensis VG4 isolated from Red Sea sediments.</title>
        <authorList>
            <person name="Rehman Z."/>
            <person name="Alam I."/>
            <person name="Kamau A."/>
            <person name="Bajic V."/>
            <person name="Leiknes T."/>
        </authorList>
    </citation>
    <scope>NUCLEOTIDE SEQUENCE [LARGE SCALE GENOMIC DNA]</scope>
    <source>
        <strain evidence="2 3">VG4</strain>
    </source>
</reference>
<proteinExistence type="predicted"/>
<sequence>MSKTIFFLPGTMCDQRLWSRVWPLLNDDYQPIHIPIPEAKNMNNMLKAIIEKLPKENVNLIGFSLGGYIASALAANYSERMRRLMIIANSPGSLPENEIEVRKKSLNWLDYQGIPLSKIKTYLHTENQDDQNIIKTITAMDLSLGKTTLINQLSNTTLRDDLSEQFGIIDVPILFCIGEEDNLVNRSTLRAITSKNTNRQFFEVKKAGHMLPLEQPEKLAEIINHWI</sequence>
<comment type="caution">
    <text evidence="2">The sequence shown here is derived from an EMBL/GenBank/DDBJ whole genome shotgun (WGS) entry which is preliminary data.</text>
</comment>
<keyword evidence="2" id="KW-0378">Hydrolase</keyword>
<dbReference type="InterPro" id="IPR000073">
    <property type="entry name" value="AB_hydrolase_1"/>
</dbReference>
<feature type="domain" description="AB hydrolase-1" evidence="1">
    <location>
        <begin position="38"/>
        <end position="111"/>
    </location>
</feature>
<gene>
    <name evidence="2" type="ORF">B9G39_15900</name>
</gene>